<dbReference type="EMBL" id="JAUEPN010000006">
    <property type="protein sequence ID" value="KAK3293092.1"/>
    <property type="molecule type" value="Genomic_DNA"/>
</dbReference>
<keyword evidence="1" id="KW-0732">Signal</keyword>
<organism evidence="2 3">
    <name type="scientific">Chaetomium fimeti</name>
    <dbReference type="NCBI Taxonomy" id="1854472"/>
    <lineage>
        <taxon>Eukaryota</taxon>
        <taxon>Fungi</taxon>
        <taxon>Dikarya</taxon>
        <taxon>Ascomycota</taxon>
        <taxon>Pezizomycotina</taxon>
        <taxon>Sordariomycetes</taxon>
        <taxon>Sordariomycetidae</taxon>
        <taxon>Sordariales</taxon>
        <taxon>Chaetomiaceae</taxon>
        <taxon>Chaetomium</taxon>
    </lineage>
</organism>
<sequence length="103" mass="11774">MKPVTAIIIAALAQSASVFGAADCVWHRCWKMHKSSRGIGWSGSEACEDKCPSERFRERKFYYKDSWGCRLDEHSATHQATALSYFECCARLGDEYRYDTYAC</sequence>
<reference evidence="2" key="1">
    <citation type="journal article" date="2023" name="Mol. Phylogenet. Evol.">
        <title>Genome-scale phylogeny and comparative genomics of the fungal order Sordariales.</title>
        <authorList>
            <person name="Hensen N."/>
            <person name="Bonometti L."/>
            <person name="Westerberg I."/>
            <person name="Brannstrom I.O."/>
            <person name="Guillou S."/>
            <person name="Cros-Aarteil S."/>
            <person name="Calhoun S."/>
            <person name="Haridas S."/>
            <person name="Kuo A."/>
            <person name="Mondo S."/>
            <person name="Pangilinan J."/>
            <person name="Riley R."/>
            <person name="LaButti K."/>
            <person name="Andreopoulos B."/>
            <person name="Lipzen A."/>
            <person name="Chen C."/>
            <person name="Yan M."/>
            <person name="Daum C."/>
            <person name="Ng V."/>
            <person name="Clum A."/>
            <person name="Steindorff A."/>
            <person name="Ohm R.A."/>
            <person name="Martin F."/>
            <person name="Silar P."/>
            <person name="Natvig D.O."/>
            <person name="Lalanne C."/>
            <person name="Gautier V."/>
            <person name="Ament-Velasquez S.L."/>
            <person name="Kruys A."/>
            <person name="Hutchinson M.I."/>
            <person name="Powell A.J."/>
            <person name="Barry K."/>
            <person name="Miller A.N."/>
            <person name="Grigoriev I.V."/>
            <person name="Debuchy R."/>
            <person name="Gladieux P."/>
            <person name="Hiltunen Thoren M."/>
            <person name="Johannesson H."/>
        </authorList>
    </citation>
    <scope>NUCLEOTIDE SEQUENCE</scope>
    <source>
        <strain evidence="2">CBS 168.71</strain>
    </source>
</reference>
<evidence type="ECO:0008006" key="4">
    <source>
        <dbReference type="Google" id="ProtNLM"/>
    </source>
</evidence>
<reference evidence="2" key="2">
    <citation type="submission" date="2023-06" db="EMBL/GenBank/DDBJ databases">
        <authorList>
            <consortium name="Lawrence Berkeley National Laboratory"/>
            <person name="Haridas S."/>
            <person name="Hensen N."/>
            <person name="Bonometti L."/>
            <person name="Westerberg I."/>
            <person name="Brannstrom I.O."/>
            <person name="Guillou S."/>
            <person name="Cros-Aarteil S."/>
            <person name="Calhoun S."/>
            <person name="Kuo A."/>
            <person name="Mondo S."/>
            <person name="Pangilinan J."/>
            <person name="Riley R."/>
            <person name="Labutti K."/>
            <person name="Andreopoulos B."/>
            <person name="Lipzen A."/>
            <person name="Chen C."/>
            <person name="Yanf M."/>
            <person name="Daum C."/>
            <person name="Ng V."/>
            <person name="Clum A."/>
            <person name="Steindorff A."/>
            <person name="Ohm R."/>
            <person name="Martin F."/>
            <person name="Silar P."/>
            <person name="Natvig D."/>
            <person name="Lalanne C."/>
            <person name="Gautier V."/>
            <person name="Ament-Velasquez S.L."/>
            <person name="Kruys A."/>
            <person name="Hutchinson M.I."/>
            <person name="Powell A.J."/>
            <person name="Barry K."/>
            <person name="Miller A.N."/>
            <person name="Grigoriev I.V."/>
            <person name="Debuchy R."/>
            <person name="Gladieux P."/>
            <person name="Thoren M.H."/>
            <person name="Johannesson H."/>
        </authorList>
    </citation>
    <scope>NUCLEOTIDE SEQUENCE</scope>
    <source>
        <strain evidence="2">CBS 168.71</strain>
    </source>
</reference>
<proteinExistence type="predicted"/>
<evidence type="ECO:0000313" key="3">
    <source>
        <dbReference type="Proteomes" id="UP001278766"/>
    </source>
</evidence>
<gene>
    <name evidence="2" type="ORF">B0H64DRAFT_444388</name>
</gene>
<dbReference type="Proteomes" id="UP001278766">
    <property type="component" value="Unassembled WGS sequence"/>
</dbReference>
<comment type="caution">
    <text evidence="2">The sequence shown here is derived from an EMBL/GenBank/DDBJ whole genome shotgun (WGS) entry which is preliminary data.</text>
</comment>
<evidence type="ECO:0000256" key="1">
    <source>
        <dbReference type="SAM" id="SignalP"/>
    </source>
</evidence>
<protein>
    <recommendedName>
        <fullName evidence="4">Secreted protein</fullName>
    </recommendedName>
</protein>
<dbReference type="GeneID" id="87843728"/>
<name>A0AAE0HAP6_9PEZI</name>
<feature type="chain" id="PRO_5042098307" description="Secreted protein" evidence="1">
    <location>
        <begin position="21"/>
        <end position="103"/>
    </location>
</feature>
<accession>A0AAE0HAP6</accession>
<feature type="signal peptide" evidence="1">
    <location>
        <begin position="1"/>
        <end position="20"/>
    </location>
</feature>
<keyword evidence="3" id="KW-1185">Reference proteome</keyword>
<dbReference type="AlphaFoldDB" id="A0AAE0HAP6"/>
<dbReference type="RefSeq" id="XP_062656606.1">
    <property type="nucleotide sequence ID" value="XM_062806780.1"/>
</dbReference>
<evidence type="ECO:0000313" key="2">
    <source>
        <dbReference type="EMBL" id="KAK3293092.1"/>
    </source>
</evidence>